<dbReference type="InterPro" id="IPR051923">
    <property type="entry name" value="Glycosyl_Hydrolase_39"/>
</dbReference>
<feature type="domain" description="Glycosyl hydrolases family 39 N-terminal catalytic" evidence="6">
    <location>
        <begin position="91"/>
        <end position="528"/>
    </location>
</feature>
<dbReference type="GO" id="GO:0005975">
    <property type="term" value="P:carbohydrate metabolic process"/>
    <property type="evidence" value="ECO:0007669"/>
    <property type="project" value="InterPro"/>
</dbReference>
<dbReference type="AlphaFoldDB" id="A0A6A6HG77"/>
<dbReference type="Pfam" id="PF01229">
    <property type="entry name" value="Glyco_hydro_39"/>
    <property type="match status" value="1"/>
</dbReference>
<sequence>MHLSRSLLGSLLLFPLASLSEPVTINVDVNTSLGPYVPTYRFFGADEPNYAYYPDGQALLQQLGSLGNQTYFRTHNLLTTGPGFPSLKFGSTNAYTESADGQPIYNWTIVDRIFDAYLDAGVKPYVEVGFMPLALSSHPYPYFFNFTPESPYNVIYTGWSYPPTSYTKWGELVYQWARHEVERYGEEEVNSWYWEIWNEPNIQYWNGTVDGFYTLHDYAVAGVKRALPSARVGGAEVAGGASGSYLGDFLNHVLNGTNYATNETGTPLDFVSFHAKGSPTYVNDSAASGGGFVRMGIAAQLQNIDSAFEVIASYPTVKDKPIVIGEDDPDGCAACVTPQYGYRNGMLYPSYNAAAFVRAMDLSLKYGVNLQGTLTWAFEYDDHPYFDGLRVLSTNQVDKPILNVHRMFGKINGERVQANSTGQLQLESVIENGINGSKTDTGALATFNQTTNTLYTFVWHYHDDDLPKPDSQVSVNISGLPGAIAGNCTARLTHYRIDNAHSNSYQKWLQLGSPQSPTAEQYAELKEAGILRTLQGSEGMTDVKIDNGAANIEFALPIHGTSLLVLEM</sequence>
<dbReference type="PRINTS" id="PR00745">
    <property type="entry name" value="GLHYDRLASE39"/>
</dbReference>
<keyword evidence="5" id="KW-0732">Signal</keyword>
<dbReference type="SUPFAM" id="SSF51445">
    <property type="entry name" value="(Trans)glycosidases"/>
    <property type="match status" value="1"/>
</dbReference>
<evidence type="ECO:0000256" key="5">
    <source>
        <dbReference type="SAM" id="SignalP"/>
    </source>
</evidence>
<accession>A0A6A6HG77</accession>
<dbReference type="EMBL" id="ML991785">
    <property type="protein sequence ID" value="KAF2236470.1"/>
    <property type="molecule type" value="Genomic_DNA"/>
</dbReference>
<evidence type="ECO:0000256" key="2">
    <source>
        <dbReference type="ARBA" id="ARBA00022801"/>
    </source>
</evidence>
<feature type="active site" description="Proton donor" evidence="4">
    <location>
        <position position="199"/>
    </location>
</feature>
<dbReference type="SUPFAM" id="SSF51011">
    <property type="entry name" value="Glycosyl hydrolase domain"/>
    <property type="match status" value="1"/>
</dbReference>
<dbReference type="InterPro" id="IPR049166">
    <property type="entry name" value="GH39_cat"/>
</dbReference>
<proteinExistence type="inferred from homology"/>
<evidence type="ECO:0000313" key="8">
    <source>
        <dbReference type="Proteomes" id="UP000800092"/>
    </source>
</evidence>
<dbReference type="PANTHER" id="PTHR12631:SF8">
    <property type="entry name" value="ALPHA-L-IDURONIDASE"/>
    <property type="match status" value="1"/>
</dbReference>
<evidence type="ECO:0000256" key="1">
    <source>
        <dbReference type="ARBA" id="ARBA00008875"/>
    </source>
</evidence>
<dbReference type="InterPro" id="IPR000514">
    <property type="entry name" value="Glyco_hydro_39"/>
</dbReference>
<evidence type="ECO:0000256" key="4">
    <source>
        <dbReference type="PIRSR" id="PIRSR600514-1"/>
    </source>
</evidence>
<reference evidence="7" key="1">
    <citation type="journal article" date="2020" name="Stud. Mycol.">
        <title>101 Dothideomycetes genomes: a test case for predicting lifestyles and emergence of pathogens.</title>
        <authorList>
            <person name="Haridas S."/>
            <person name="Albert R."/>
            <person name="Binder M."/>
            <person name="Bloem J."/>
            <person name="Labutti K."/>
            <person name="Salamov A."/>
            <person name="Andreopoulos B."/>
            <person name="Baker S."/>
            <person name="Barry K."/>
            <person name="Bills G."/>
            <person name="Bluhm B."/>
            <person name="Cannon C."/>
            <person name="Castanera R."/>
            <person name="Culley D."/>
            <person name="Daum C."/>
            <person name="Ezra D."/>
            <person name="Gonzalez J."/>
            <person name="Henrissat B."/>
            <person name="Kuo A."/>
            <person name="Liang C."/>
            <person name="Lipzen A."/>
            <person name="Lutzoni F."/>
            <person name="Magnuson J."/>
            <person name="Mondo S."/>
            <person name="Nolan M."/>
            <person name="Ohm R."/>
            <person name="Pangilinan J."/>
            <person name="Park H.-J."/>
            <person name="Ramirez L."/>
            <person name="Alfaro M."/>
            <person name="Sun H."/>
            <person name="Tritt A."/>
            <person name="Yoshinaga Y."/>
            <person name="Zwiers L.-H."/>
            <person name="Turgeon B."/>
            <person name="Goodwin S."/>
            <person name="Spatafora J."/>
            <person name="Crous P."/>
            <person name="Grigoriev I."/>
        </authorList>
    </citation>
    <scope>NUCLEOTIDE SEQUENCE</scope>
    <source>
        <strain evidence="7">Tuck. ex Michener</strain>
    </source>
</reference>
<evidence type="ECO:0000313" key="7">
    <source>
        <dbReference type="EMBL" id="KAF2236470.1"/>
    </source>
</evidence>
<protein>
    <submittedName>
        <fullName evidence="7">Glycoside hydrolase family 39 protein</fullName>
    </submittedName>
</protein>
<feature type="chain" id="PRO_5025544768" evidence="5">
    <location>
        <begin position="23"/>
        <end position="568"/>
    </location>
</feature>
<evidence type="ECO:0000259" key="6">
    <source>
        <dbReference type="Pfam" id="PF01229"/>
    </source>
</evidence>
<dbReference type="OrthoDB" id="15153at2759"/>
<name>A0A6A6HG77_VIRVR</name>
<dbReference type="GO" id="GO:0004553">
    <property type="term" value="F:hydrolase activity, hydrolyzing O-glycosyl compounds"/>
    <property type="evidence" value="ECO:0007669"/>
    <property type="project" value="InterPro"/>
</dbReference>
<keyword evidence="3" id="KW-0326">Glycosidase</keyword>
<dbReference type="PANTHER" id="PTHR12631">
    <property type="entry name" value="ALPHA-L-IDURONIDASE"/>
    <property type="match status" value="1"/>
</dbReference>
<dbReference type="Gene3D" id="3.20.20.80">
    <property type="entry name" value="Glycosidases"/>
    <property type="match status" value="1"/>
</dbReference>
<keyword evidence="2 7" id="KW-0378">Hydrolase</keyword>
<comment type="similarity">
    <text evidence="1">Belongs to the glycosyl hydrolase 39 family.</text>
</comment>
<evidence type="ECO:0000256" key="3">
    <source>
        <dbReference type="ARBA" id="ARBA00023295"/>
    </source>
</evidence>
<dbReference type="Proteomes" id="UP000800092">
    <property type="component" value="Unassembled WGS sequence"/>
</dbReference>
<feature type="signal peptide" evidence="5">
    <location>
        <begin position="1"/>
        <end position="22"/>
    </location>
</feature>
<organism evidence="7 8">
    <name type="scientific">Viridothelium virens</name>
    <name type="common">Speckled blister lichen</name>
    <name type="synonym">Trypethelium virens</name>
    <dbReference type="NCBI Taxonomy" id="1048519"/>
    <lineage>
        <taxon>Eukaryota</taxon>
        <taxon>Fungi</taxon>
        <taxon>Dikarya</taxon>
        <taxon>Ascomycota</taxon>
        <taxon>Pezizomycotina</taxon>
        <taxon>Dothideomycetes</taxon>
        <taxon>Dothideomycetes incertae sedis</taxon>
        <taxon>Trypetheliales</taxon>
        <taxon>Trypetheliaceae</taxon>
        <taxon>Viridothelium</taxon>
    </lineage>
</organism>
<gene>
    <name evidence="7" type="ORF">EV356DRAFT_498517</name>
</gene>
<dbReference type="Gene3D" id="2.60.40.1500">
    <property type="entry name" value="Glycosyl hydrolase domain, family 39"/>
    <property type="match status" value="1"/>
</dbReference>
<dbReference type="InterPro" id="IPR017853">
    <property type="entry name" value="GH"/>
</dbReference>
<keyword evidence="8" id="KW-1185">Reference proteome</keyword>